<organism evidence="4 5">
    <name type="scientific">Perkinsus chesapeaki</name>
    <name type="common">Clam parasite</name>
    <name type="synonym">Perkinsus andrewsi</name>
    <dbReference type="NCBI Taxonomy" id="330153"/>
    <lineage>
        <taxon>Eukaryota</taxon>
        <taxon>Sar</taxon>
        <taxon>Alveolata</taxon>
        <taxon>Perkinsozoa</taxon>
        <taxon>Perkinsea</taxon>
        <taxon>Perkinsida</taxon>
        <taxon>Perkinsidae</taxon>
        <taxon>Perkinsus</taxon>
    </lineage>
</organism>
<dbReference type="InterPro" id="IPR040260">
    <property type="entry name" value="RFA2-like"/>
</dbReference>
<keyword evidence="3" id="KW-0539">Nucleus</keyword>
<protein>
    <submittedName>
        <fullName evidence="4">Replication factor A protein 2</fullName>
    </submittedName>
</protein>
<dbReference type="OrthoDB" id="25571at2759"/>
<comment type="subcellular location">
    <subcellularLocation>
        <location evidence="1">Nucleus</location>
    </subcellularLocation>
</comment>
<evidence type="ECO:0000256" key="3">
    <source>
        <dbReference type="ARBA" id="ARBA00023242"/>
    </source>
</evidence>
<evidence type="ECO:0000256" key="1">
    <source>
        <dbReference type="ARBA" id="ARBA00004123"/>
    </source>
</evidence>
<dbReference type="GO" id="GO:0035861">
    <property type="term" value="C:site of double-strand break"/>
    <property type="evidence" value="ECO:0007669"/>
    <property type="project" value="TreeGrafter"/>
</dbReference>
<dbReference type="Gene3D" id="2.40.50.140">
    <property type="entry name" value="Nucleic acid-binding proteins"/>
    <property type="match status" value="1"/>
</dbReference>
<dbReference type="GO" id="GO:0006260">
    <property type="term" value="P:DNA replication"/>
    <property type="evidence" value="ECO:0007669"/>
    <property type="project" value="TreeGrafter"/>
</dbReference>
<proteinExistence type="predicted"/>
<dbReference type="AlphaFoldDB" id="A0A7J6M008"/>
<dbReference type="EMBL" id="JAAPAO010000280">
    <property type="protein sequence ID" value="KAF4664746.1"/>
    <property type="molecule type" value="Genomic_DNA"/>
</dbReference>
<evidence type="ECO:0000313" key="4">
    <source>
        <dbReference type="EMBL" id="KAF4664746.1"/>
    </source>
</evidence>
<dbReference type="InterPro" id="IPR032245">
    <property type="entry name" value="RMI2"/>
</dbReference>
<dbReference type="GO" id="GO:0006289">
    <property type="term" value="P:nucleotide-excision repair"/>
    <property type="evidence" value="ECO:0007669"/>
    <property type="project" value="TreeGrafter"/>
</dbReference>
<evidence type="ECO:0000313" key="5">
    <source>
        <dbReference type="Proteomes" id="UP000591131"/>
    </source>
</evidence>
<dbReference type="GO" id="GO:0000724">
    <property type="term" value="P:double-strand break repair via homologous recombination"/>
    <property type="evidence" value="ECO:0007669"/>
    <property type="project" value="TreeGrafter"/>
</dbReference>
<sequence>MFGGGGADLGGFGGYGGFGGFGASQAGGFGGGGGMTQGMAGGGGGGGGFYTSPARQSVGGFGGPASPGTARSRVDYSAKESMGLIPVTVAMVANAVGELEVGENNPKFHGKEVSMAEIVGAVVDIQRKNENALEYTIDDGTGCILAKRYLDGGLSTLGAPGEDIQIGQYVTVVGPVKRFSTETAITAHKMEPITSPDRIAYHIIAVSHAMVMLTEEIPNMKASLQNSGNAQSSGQQQHHHAAVKQQDVLGGFGGTNYQTQSHQSLMQRNSSIGGNAILGRARQMLIPELRAAFGGMMAAFSRQQVIMRFNTRFSMDEINQMLQALTDDGQLYTTEDDDHFKMSGV</sequence>
<name>A0A7J6M008_PERCH</name>
<dbReference type="SUPFAM" id="SSF50249">
    <property type="entry name" value="Nucleic acid-binding proteins"/>
    <property type="match status" value="1"/>
</dbReference>
<dbReference type="InterPro" id="IPR012340">
    <property type="entry name" value="NA-bd_OB-fold"/>
</dbReference>
<dbReference type="GO" id="GO:0003697">
    <property type="term" value="F:single-stranded DNA binding"/>
    <property type="evidence" value="ECO:0007669"/>
    <property type="project" value="TreeGrafter"/>
</dbReference>
<reference evidence="4 5" key="1">
    <citation type="submission" date="2020-04" db="EMBL/GenBank/DDBJ databases">
        <title>Perkinsus chesapeaki whole genome sequence.</title>
        <authorList>
            <person name="Bogema D.R."/>
        </authorList>
    </citation>
    <scope>NUCLEOTIDE SEQUENCE [LARGE SCALE GENOMIC DNA]</scope>
    <source>
        <strain evidence="4">ATCC PRA-425</strain>
    </source>
</reference>
<dbReference type="GO" id="GO:0005662">
    <property type="term" value="C:DNA replication factor A complex"/>
    <property type="evidence" value="ECO:0007669"/>
    <property type="project" value="TreeGrafter"/>
</dbReference>
<comment type="caution">
    <text evidence="4">The sequence shown here is derived from an EMBL/GenBank/DDBJ whole genome shotgun (WGS) entry which is preliminary data.</text>
</comment>
<dbReference type="Pfam" id="PF16100">
    <property type="entry name" value="RMI2"/>
    <property type="match status" value="1"/>
</dbReference>
<gene>
    <name evidence="4" type="primary">RFA2_1</name>
    <name evidence="4" type="ORF">FOL47_004981</name>
</gene>
<dbReference type="InterPro" id="IPR036388">
    <property type="entry name" value="WH-like_DNA-bd_sf"/>
</dbReference>
<keyword evidence="5" id="KW-1185">Reference proteome</keyword>
<keyword evidence="2" id="KW-0238">DNA-binding</keyword>
<accession>A0A7J6M008</accession>
<dbReference type="Proteomes" id="UP000591131">
    <property type="component" value="Unassembled WGS sequence"/>
</dbReference>
<dbReference type="Gene3D" id="1.10.10.10">
    <property type="entry name" value="Winged helix-like DNA-binding domain superfamily/Winged helix DNA-binding domain"/>
    <property type="match status" value="1"/>
</dbReference>
<dbReference type="PANTHER" id="PTHR13989:SF16">
    <property type="entry name" value="REPLICATION PROTEIN A2"/>
    <property type="match status" value="1"/>
</dbReference>
<dbReference type="PANTHER" id="PTHR13989">
    <property type="entry name" value="REPLICATION PROTEIN A-RELATED"/>
    <property type="match status" value="1"/>
</dbReference>
<evidence type="ECO:0000256" key="2">
    <source>
        <dbReference type="ARBA" id="ARBA00023125"/>
    </source>
</evidence>
<dbReference type="GO" id="GO:0000781">
    <property type="term" value="C:chromosome, telomeric region"/>
    <property type="evidence" value="ECO:0007669"/>
    <property type="project" value="TreeGrafter"/>
</dbReference>